<keyword evidence="2" id="KW-1185">Reference proteome</keyword>
<name>A0A2G8JCM6_STIJA</name>
<organism evidence="1 2">
    <name type="scientific">Stichopus japonicus</name>
    <name type="common">Sea cucumber</name>
    <dbReference type="NCBI Taxonomy" id="307972"/>
    <lineage>
        <taxon>Eukaryota</taxon>
        <taxon>Metazoa</taxon>
        <taxon>Echinodermata</taxon>
        <taxon>Eleutherozoa</taxon>
        <taxon>Echinozoa</taxon>
        <taxon>Holothuroidea</taxon>
        <taxon>Aspidochirotacea</taxon>
        <taxon>Aspidochirotida</taxon>
        <taxon>Stichopodidae</taxon>
        <taxon>Apostichopus</taxon>
    </lineage>
</organism>
<dbReference type="Proteomes" id="UP000230750">
    <property type="component" value="Unassembled WGS sequence"/>
</dbReference>
<dbReference type="OrthoDB" id="6779523at2759"/>
<comment type="caution">
    <text evidence="1">The sequence shown here is derived from an EMBL/GenBank/DDBJ whole genome shotgun (WGS) entry which is preliminary data.</text>
</comment>
<sequence length="232" mass="26859">MLTGQLKAIWCMRFEAKHQELKSYATISKNFKNICLTVASRVQMKQACYLFAENFLKPELEIKVASKNCCLEKDITQWVSIQGIKVDDFEICQSIKISGVDYQAYGSCYEWRQQERFDIGLIRVLLAIGEDMWLIVEKYAVQHIQKLVQRKGVGAKTITTLTSPTTMKILVEYGHSRKVIELENEDTLFSESLYNTLCIMMSVPFSSEETFFQYFDEDFKSWVDLELGTKVS</sequence>
<protein>
    <submittedName>
        <fullName evidence="1">Uncharacterized protein</fullName>
    </submittedName>
</protein>
<proteinExistence type="predicted"/>
<gene>
    <name evidence="1" type="ORF">BSL78_29684</name>
</gene>
<dbReference type="EMBL" id="MRZV01002521">
    <property type="protein sequence ID" value="PIK33498.1"/>
    <property type="molecule type" value="Genomic_DNA"/>
</dbReference>
<reference evidence="1 2" key="1">
    <citation type="journal article" date="2017" name="PLoS Biol.">
        <title>The sea cucumber genome provides insights into morphological evolution and visceral regeneration.</title>
        <authorList>
            <person name="Zhang X."/>
            <person name="Sun L."/>
            <person name="Yuan J."/>
            <person name="Sun Y."/>
            <person name="Gao Y."/>
            <person name="Zhang L."/>
            <person name="Li S."/>
            <person name="Dai H."/>
            <person name="Hamel J.F."/>
            <person name="Liu C."/>
            <person name="Yu Y."/>
            <person name="Liu S."/>
            <person name="Lin W."/>
            <person name="Guo K."/>
            <person name="Jin S."/>
            <person name="Xu P."/>
            <person name="Storey K.B."/>
            <person name="Huan P."/>
            <person name="Zhang T."/>
            <person name="Zhou Y."/>
            <person name="Zhang J."/>
            <person name="Lin C."/>
            <person name="Li X."/>
            <person name="Xing L."/>
            <person name="Huo D."/>
            <person name="Sun M."/>
            <person name="Wang L."/>
            <person name="Mercier A."/>
            <person name="Li F."/>
            <person name="Yang H."/>
            <person name="Xiang J."/>
        </authorList>
    </citation>
    <scope>NUCLEOTIDE SEQUENCE [LARGE SCALE GENOMIC DNA]</scope>
    <source>
        <strain evidence="1">Shaxun</strain>
        <tissue evidence="1">Muscle</tissue>
    </source>
</reference>
<accession>A0A2G8JCM6</accession>
<evidence type="ECO:0000313" key="1">
    <source>
        <dbReference type="EMBL" id="PIK33498.1"/>
    </source>
</evidence>
<dbReference type="AlphaFoldDB" id="A0A2G8JCM6"/>
<evidence type="ECO:0000313" key="2">
    <source>
        <dbReference type="Proteomes" id="UP000230750"/>
    </source>
</evidence>